<reference evidence="2" key="1">
    <citation type="submission" date="2016-01" db="EMBL/GenBank/DDBJ databases">
        <title>Draft genome sequence of Thermodesulfovibrio aggregans strain TGE-P1.</title>
        <authorList>
            <person name="Sekiguchi Y."/>
            <person name="Ohashi A."/>
            <person name="Matsuura N."/>
            <person name="Tourlousse M.D."/>
        </authorList>
    </citation>
    <scope>NUCLEOTIDE SEQUENCE [LARGE SCALE GENOMIC DNA]</scope>
    <source>
        <strain evidence="2">TGE-P1</strain>
    </source>
</reference>
<accession>A0A0U9HNV5</accession>
<evidence type="ECO:0000313" key="1">
    <source>
        <dbReference type="EMBL" id="GAQ94548.1"/>
    </source>
</evidence>
<proteinExistence type="predicted"/>
<comment type="caution">
    <text evidence="1">The sequence shown here is derived from an EMBL/GenBank/DDBJ whole genome shotgun (WGS) entry which is preliminary data.</text>
</comment>
<evidence type="ECO:0008006" key="3">
    <source>
        <dbReference type="Google" id="ProtNLM"/>
    </source>
</evidence>
<evidence type="ECO:0000313" key="2">
    <source>
        <dbReference type="Proteomes" id="UP000054976"/>
    </source>
</evidence>
<keyword evidence="2" id="KW-1185">Reference proteome</keyword>
<dbReference type="Proteomes" id="UP000054976">
    <property type="component" value="Unassembled WGS sequence"/>
</dbReference>
<organism evidence="1 2">
    <name type="scientific">Thermodesulfovibrio aggregans</name>
    <dbReference type="NCBI Taxonomy" id="86166"/>
    <lineage>
        <taxon>Bacteria</taxon>
        <taxon>Pseudomonadati</taxon>
        <taxon>Nitrospirota</taxon>
        <taxon>Thermodesulfovibrionia</taxon>
        <taxon>Thermodesulfovibrionales</taxon>
        <taxon>Thermodesulfovibrionaceae</taxon>
        <taxon>Thermodesulfovibrio</taxon>
    </lineage>
</organism>
<protein>
    <recommendedName>
        <fullName evidence="3">Adenylyl-sulfate kinase</fullName>
    </recommendedName>
</protein>
<dbReference type="Gene3D" id="3.40.50.300">
    <property type="entry name" value="P-loop containing nucleotide triphosphate hydrolases"/>
    <property type="match status" value="1"/>
</dbReference>
<dbReference type="AlphaFoldDB" id="A0A0U9HNV5"/>
<dbReference type="InterPro" id="IPR027417">
    <property type="entry name" value="P-loop_NTPase"/>
</dbReference>
<gene>
    <name evidence="1" type="ORF">TAGGR_1732</name>
</gene>
<sequence>MNVEFKNNKGFCIWLIGLPCVGKTTLVYRERVYKG</sequence>
<dbReference type="SUPFAM" id="SSF52540">
    <property type="entry name" value="P-loop containing nucleoside triphosphate hydrolases"/>
    <property type="match status" value="1"/>
</dbReference>
<dbReference type="EMBL" id="BCNO01000001">
    <property type="protein sequence ID" value="GAQ94548.1"/>
    <property type="molecule type" value="Genomic_DNA"/>
</dbReference>
<name>A0A0U9HNV5_9BACT</name>